<dbReference type="Gene3D" id="1.10.3210.10">
    <property type="entry name" value="Hypothetical protein af1432"/>
    <property type="match status" value="1"/>
</dbReference>
<evidence type="ECO:0000256" key="9">
    <source>
        <dbReference type="ARBA" id="ARBA00022801"/>
    </source>
</evidence>
<evidence type="ECO:0000256" key="1">
    <source>
        <dbReference type="ARBA" id="ARBA00001638"/>
    </source>
</evidence>
<keyword evidence="9" id="KW-0378">Hydrolase</keyword>
<dbReference type="PANTHER" id="PTHR11845">
    <property type="entry name" value="5'-DEOXYNUCLEOTIDASE HDDC2"/>
    <property type="match status" value="1"/>
</dbReference>
<dbReference type="GO" id="GO:0005737">
    <property type="term" value="C:cytoplasm"/>
    <property type="evidence" value="ECO:0007669"/>
    <property type="project" value="TreeGrafter"/>
</dbReference>
<evidence type="ECO:0000256" key="8">
    <source>
        <dbReference type="ARBA" id="ARBA00022723"/>
    </source>
</evidence>
<dbReference type="InterPro" id="IPR027417">
    <property type="entry name" value="P-loop_NTPase"/>
</dbReference>
<comment type="cofactor">
    <cofactor evidence="3">
        <name>Co(2+)</name>
        <dbReference type="ChEBI" id="CHEBI:48828"/>
    </cofactor>
</comment>
<dbReference type="InterPro" id="IPR003607">
    <property type="entry name" value="HD/PDEase_dom"/>
</dbReference>
<evidence type="ECO:0000313" key="11">
    <source>
        <dbReference type="EMBL" id="KAJ5477765.1"/>
    </source>
</evidence>
<dbReference type="EMBL" id="JAPWDO010000003">
    <property type="protein sequence ID" value="KAJ5477765.1"/>
    <property type="molecule type" value="Genomic_DNA"/>
</dbReference>
<name>A0A9W9WW14_9EURO</name>
<evidence type="ECO:0000259" key="10">
    <source>
        <dbReference type="SMART" id="SM00471"/>
    </source>
</evidence>
<dbReference type="Proteomes" id="UP001147760">
    <property type="component" value="Unassembled WGS sequence"/>
</dbReference>
<comment type="caution">
    <text evidence="11">The sequence shown here is derived from an EMBL/GenBank/DDBJ whole genome shotgun (WGS) entry which is preliminary data.</text>
</comment>
<comment type="subunit">
    <text evidence="6">Homodimer.</text>
</comment>
<comment type="cofactor">
    <cofactor evidence="2">
        <name>Mn(2+)</name>
        <dbReference type="ChEBI" id="CHEBI:29035"/>
    </cofactor>
</comment>
<dbReference type="AlphaFoldDB" id="A0A9W9WW14"/>
<dbReference type="PANTHER" id="PTHR11845:SF13">
    <property type="entry name" value="5'-DEOXYNUCLEOTIDASE HDDC2"/>
    <property type="match status" value="1"/>
</dbReference>
<dbReference type="SMART" id="SM00471">
    <property type="entry name" value="HDc"/>
    <property type="match status" value="1"/>
</dbReference>
<evidence type="ECO:0000256" key="5">
    <source>
        <dbReference type="ARBA" id="ARBA00009999"/>
    </source>
</evidence>
<evidence type="ECO:0000256" key="6">
    <source>
        <dbReference type="ARBA" id="ARBA00011738"/>
    </source>
</evidence>
<dbReference type="EC" id="3.1.3.89" evidence="7"/>
<keyword evidence="12" id="KW-1185">Reference proteome</keyword>
<comment type="catalytic activity">
    <reaction evidence="1">
        <text>a 2'-deoxyribonucleoside 5'-phosphate + H2O = a 2'-deoxyribonucleoside + phosphate</text>
        <dbReference type="Rhea" id="RHEA:36167"/>
        <dbReference type="ChEBI" id="CHEBI:15377"/>
        <dbReference type="ChEBI" id="CHEBI:18274"/>
        <dbReference type="ChEBI" id="CHEBI:43474"/>
        <dbReference type="ChEBI" id="CHEBI:65317"/>
        <dbReference type="EC" id="3.1.3.89"/>
    </reaction>
</comment>
<evidence type="ECO:0000256" key="7">
    <source>
        <dbReference type="ARBA" id="ARBA00012964"/>
    </source>
</evidence>
<dbReference type="OrthoDB" id="442176at2759"/>
<gene>
    <name evidence="11" type="ORF">N7530_003274</name>
</gene>
<reference evidence="11" key="1">
    <citation type="submission" date="2022-12" db="EMBL/GenBank/DDBJ databases">
        <authorList>
            <person name="Petersen C."/>
        </authorList>
    </citation>
    <scope>NUCLEOTIDE SEQUENCE</scope>
    <source>
        <strain evidence="11">IBT 17660</strain>
    </source>
</reference>
<evidence type="ECO:0000256" key="3">
    <source>
        <dbReference type="ARBA" id="ARBA00001941"/>
    </source>
</evidence>
<organism evidence="11 12">
    <name type="scientific">Penicillium desertorum</name>
    <dbReference type="NCBI Taxonomy" id="1303715"/>
    <lineage>
        <taxon>Eukaryota</taxon>
        <taxon>Fungi</taxon>
        <taxon>Dikarya</taxon>
        <taxon>Ascomycota</taxon>
        <taxon>Pezizomycotina</taxon>
        <taxon>Eurotiomycetes</taxon>
        <taxon>Eurotiomycetidae</taxon>
        <taxon>Eurotiales</taxon>
        <taxon>Aspergillaceae</taxon>
        <taxon>Penicillium</taxon>
    </lineage>
</organism>
<dbReference type="SUPFAM" id="SSF109604">
    <property type="entry name" value="HD-domain/PDEase-like"/>
    <property type="match status" value="1"/>
</dbReference>
<reference evidence="11" key="2">
    <citation type="journal article" date="2023" name="IMA Fungus">
        <title>Comparative genomic study of the Penicillium genus elucidates a diverse pangenome and 15 lateral gene transfer events.</title>
        <authorList>
            <person name="Petersen C."/>
            <person name="Sorensen T."/>
            <person name="Nielsen M.R."/>
            <person name="Sondergaard T.E."/>
            <person name="Sorensen J.L."/>
            <person name="Fitzpatrick D.A."/>
            <person name="Frisvad J.C."/>
            <person name="Nielsen K.L."/>
        </authorList>
    </citation>
    <scope>NUCLEOTIDE SEQUENCE</scope>
    <source>
        <strain evidence="11">IBT 17660</strain>
    </source>
</reference>
<sequence>MEATPLPFLHAIQTLKHLPRTGWLRMFDNNAESVESVAEHSFRVAILAMLAPENLNLDVGKCTEMALVHDLAESVIGDIPTWAKVPKERKYEMEHNGFQYLHNLLQTYSPKTATKISELWLEYEQGKTPEAKWVKEMDKFECLVQAHEYEQKTFGKKDFGEFQGQLKHIHSKEAKKWAESLSREREDHFAKREKRLPIIFITGDPVACDNIASRVSGELSLPHISMNKTLHEKAQDLEYRHHGIIKNCLDKRIEVPASLVVEVLENEIKAIGGRSWGIVSGFPNDTEQLAEFETKVQDCNCILQVEFPPRTNDQRQESSELEDGKSTWRPPKVPFKDVLKSSAAHFKVVGSITDQLTTSEMDLCHLAVNSIKAFITDGRFPEHSKSAS</sequence>
<dbReference type="Gene3D" id="3.40.50.300">
    <property type="entry name" value="P-loop containing nucleotide triphosphate hydrolases"/>
    <property type="match status" value="1"/>
</dbReference>
<dbReference type="InterPro" id="IPR006674">
    <property type="entry name" value="HD_domain"/>
</dbReference>
<evidence type="ECO:0000256" key="2">
    <source>
        <dbReference type="ARBA" id="ARBA00001936"/>
    </source>
</evidence>
<evidence type="ECO:0000313" key="12">
    <source>
        <dbReference type="Proteomes" id="UP001147760"/>
    </source>
</evidence>
<proteinExistence type="inferred from homology"/>
<evidence type="ECO:0000256" key="4">
    <source>
        <dbReference type="ARBA" id="ARBA00004074"/>
    </source>
</evidence>
<feature type="domain" description="HD/PDEase" evidence="10">
    <location>
        <begin position="33"/>
        <end position="152"/>
    </location>
</feature>
<comment type="function">
    <text evidence="4">Catalyzes the dephosphorylation of the nucleoside 5'-monophosphates deoxyadenosine monophosphate (dAMP), deoxycytidine monophosphate (dCMP), deoxyguanosine monophosphate (dGMP) and deoxythymidine monophosphate (dTMP).</text>
</comment>
<dbReference type="InterPro" id="IPR039356">
    <property type="entry name" value="YfbR/HDDC2"/>
</dbReference>
<comment type="similarity">
    <text evidence="5">Belongs to the HDDC2 family.</text>
</comment>
<accession>A0A9W9WW14</accession>
<dbReference type="GO" id="GO:0002953">
    <property type="term" value="F:5'-deoxynucleotidase activity"/>
    <property type="evidence" value="ECO:0007669"/>
    <property type="project" value="UniProtKB-EC"/>
</dbReference>
<dbReference type="GO" id="GO:0046872">
    <property type="term" value="F:metal ion binding"/>
    <property type="evidence" value="ECO:0007669"/>
    <property type="project" value="UniProtKB-KW"/>
</dbReference>
<dbReference type="Pfam" id="PF13023">
    <property type="entry name" value="HD_3"/>
    <property type="match status" value="1"/>
</dbReference>
<keyword evidence="8" id="KW-0479">Metal-binding</keyword>
<protein>
    <recommendedName>
        <fullName evidence="7">5'-deoxynucleotidase</fullName>
        <ecNumber evidence="7">3.1.3.89</ecNumber>
    </recommendedName>
</protein>